<feature type="transmembrane region" description="Helical" evidence="12">
    <location>
        <begin position="178"/>
        <end position="196"/>
    </location>
</feature>
<evidence type="ECO:0000256" key="3">
    <source>
        <dbReference type="ARBA" id="ARBA00022448"/>
    </source>
</evidence>
<keyword evidence="14" id="KW-1185">Reference proteome</keyword>
<dbReference type="PANTHER" id="PTHR43469:SF1">
    <property type="entry name" value="SPBETA PROPHAGE-DERIVED DISULFIDE BOND FORMATION PROTEIN B"/>
    <property type="match status" value="1"/>
</dbReference>
<dbReference type="HOGENOM" id="CLU_123854_0_0_0"/>
<dbReference type="PROSITE" id="PS51257">
    <property type="entry name" value="PROKAR_LIPOPROTEIN"/>
    <property type="match status" value="1"/>
</dbReference>
<dbReference type="OrthoDB" id="158402at2"/>
<dbReference type="EMBL" id="ADVR01000044">
    <property type="protein sequence ID" value="EFO80646.1"/>
    <property type="molecule type" value="Genomic_DNA"/>
</dbReference>
<keyword evidence="7" id="KW-0560">Oxidoreductase</keyword>
<keyword evidence="5" id="KW-0249">Electron transport</keyword>
<keyword evidence="11" id="KW-0676">Redox-active center</keyword>
<sequence length="197" mass="21824">MPYIEPRTRPDEAEDIESGGIIGLLTISCRHIALIAAMIATCGSLFFSEVLKWLPCELCWYQRIFMYPLTAILAVGILKRDPKLHWYVLPLSLTGSVVSTYHYLEVMKIISGSPCTGLVPCSVDYLTPILTGPLSFIKIPFLALFAFMTINVMMANFALAGDEAMPRPGRGQTWANRWMVGIVVVPVLVTLVLADLM</sequence>
<dbReference type="AlphaFoldDB" id="E1IDS5"/>
<dbReference type="Pfam" id="PF02600">
    <property type="entry name" value="DsbB"/>
    <property type="match status" value="1"/>
</dbReference>
<dbReference type="GO" id="GO:0006457">
    <property type="term" value="P:protein folding"/>
    <property type="evidence" value="ECO:0007669"/>
    <property type="project" value="InterPro"/>
</dbReference>
<feature type="transmembrane region" description="Helical" evidence="12">
    <location>
        <begin position="84"/>
        <end position="104"/>
    </location>
</feature>
<keyword evidence="4 12" id="KW-0812">Transmembrane</keyword>
<accession>E1IDS5</accession>
<dbReference type="SUPFAM" id="SSF158442">
    <property type="entry name" value="DsbB-like"/>
    <property type="match status" value="1"/>
</dbReference>
<dbReference type="InterPro" id="IPR012187">
    <property type="entry name" value="Disulphide_bond_form_BdbC"/>
</dbReference>
<evidence type="ECO:0000256" key="9">
    <source>
        <dbReference type="ARBA" id="ARBA00023157"/>
    </source>
</evidence>
<evidence type="ECO:0000256" key="11">
    <source>
        <dbReference type="ARBA" id="ARBA00023284"/>
    </source>
</evidence>
<evidence type="ECO:0000256" key="8">
    <source>
        <dbReference type="ARBA" id="ARBA00023136"/>
    </source>
</evidence>
<evidence type="ECO:0000256" key="1">
    <source>
        <dbReference type="ARBA" id="ARBA00004141"/>
    </source>
</evidence>
<proteinExistence type="inferred from homology"/>
<keyword evidence="10" id="KW-0143">Chaperone</keyword>
<protein>
    <submittedName>
        <fullName evidence="13">Disulfide bond formation protein DsbB</fullName>
    </submittedName>
</protein>
<evidence type="ECO:0000256" key="2">
    <source>
        <dbReference type="ARBA" id="ARBA00007602"/>
    </source>
</evidence>
<dbReference type="GO" id="GO:0015035">
    <property type="term" value="F:protein-disulfide reductase activity"/>
    <property type="evidence" value="ECO:0007669"/>
    <property type="project" value="InterPro"/>
</dbReference>
<dbReference type="InterPro" id="IPR003752">
    <property type="entry name" value="DiS_bond_form_DsbB/BdbC"/>
</dbReference>
<evidence type="ECO:0000256" key="7">
    <source>
        <dbReference type="ARBA" id="ARBA00023002"/>
    </source>
</evidence>
<keyword evidence="9" id="KW-1015">Disulfide bond</keyword>
<feature type="transmembrane region" description="Helical" evidence="12">
    <location>
        <begin position="139"/>
        <end position="158"/>
    </location>
</feature>
<evidence type="ECO:0000256" key="5">
    <source>
        <dbReference type="ARBA" id="ARBA00022982"/>
    </source>
</evidence>
<dbReference type="PANTHER" id="PTHR43469">
    <property type="entry name" value="DISULFIDE FORMATION PROTEIN-RELATED"/>
    <property type="match status" value="1"/>
</dbReference>
<reference evidence="13 14" key="1">
    <citation type="journal article" date="2011" name="J. Bacteriol.">
        <title>Draft genome sequence of the anoxygenic filamentous phototrophic bacterium Oscillochloris trichoides subsp. DG-6.</title>
        <authorList>
            <person name="Kuznetsov B.B."/>
            <person name="Ivanovsky R.N."/>
            <person name="Keppen O.I."/>
            <person name="Sukhacheva M.V."/>
            <person name="Bumazhkin B.K."/>
            <person name="Patutina E.O."/>
            <person name="Beletsky A.V."/>
            <person name="Mardanov A.V."/>
            <person name="Baslerov R.V."/>
            <person name="Panteleeva A.N."/>
            <person name="Kolganova T.V."/>
            <person name="Ravin N.V."/>
            <person name="Skryabin K.G."/>
        </authorList>
    </citation>
    <scope>NUCLEOTIDE SEQUENCE [LARGE SCALE GENOMIC DNA]</scope>
    <source>
        <strain evidence="13 14">DG-6</strain>
    </source>
</reference>
<name>E1IDS5_9CHLR</name>
<comment type="caution">
    <text evidence="13">The sequence shown here is derived from an EMBL/GenBank/DDBJ whole genome shotgun (WGS) entry which is preliminary data.</text>
</comment>
<dbReference type="Gene3D" id="1.20.1550.10">
    <property type="entry name" value="DsbB-like"/>
    <property type="match status" value="1"/>
</dbReference>
<evidence type="ECO:0000256" key="10">
    <source>
        <dbReference type="ARBA" id="ARBA00023186"/>
    </source>
</evidence>
<keyword evidence="8 12" id="KW-0472">Membrane</keyword>
<evidence type="ECO:0000256" key="12">
    <source>
        <dbReference type="SAM" id="Phobius"/>
    </source>
</evidence>
<dbReference type="Proteomes" id="UP000054010">
    <property type="component" value="Unassembled WGS sequence"/>
</dbReference>
<dbReference type="InterPro" id="IPR023380">
    <property type="entry name" value="DsbB-like_sf"/>
</dbReference>
<dbReference type="GO" id="GO:0016020">
    <property type="term" value="C:membrane"/>
    <property type="evidence" value="ECO:0007669"/>
    <property type="project" value="UniProtKB-SubCell"/>
</dbReference>
<organism evidence="13 14">
    <name type="scientific">Oscillochloris trichoides DG-6</name>
    <dbReference type="NCBI Taxonomy" id="765420"/>
    <lineage>
        <taxon>Bacteria</taxon>
        <taxon>Bacillati</taxon>
        <taxon>Chloroflexota</taxon>
        <taxon>Chloroflexia</taxon>
        <taxon>Chloroflexales</taxon>
        <taxon>Chloroflexineae</taxon>
        <taxon>Oscillochloridaceae</taxon>
        <taxon>Oscillochloris</taxon>
    </lineage>
</organism>
<keyword evidence="3" id="KW-0813">Transport</keyword>
<evidence type="ECO:0000313" key="13">
    <source>
        <dbReference type="EMBL" id="EFO80646.1"/>
    </source>
</evidence>
<dbReference type="STRING" id="765420.OSCT_1476"/>
<dbReference type="eggNOG" id="COG1495">
    <property type="taxonomic scope" value="Bacteria"/>
</dbReference>
<feature type="transmembrane region" description="Helical" evidence="12">
    <location>
        <begin position="60"/>
        <end position="78"/>
    </location>
</feature>
<comment type="subcellular location">
    <subcellularLocation>
        <location evidence="1">Membrane</location>
        <topology evidence="1">Multi-pass membrane protein</topology>
    </subcellularLocation>
</comment>
<evidence type="ECO:0000256" key="4">
    <source>
        <dbReference type="ARBA" id="ARBA00022692"/>
    </source>
</evidence>
<keyword evidence="6 12" id="KW-1133">Transmembrane helix</keyword>
<feature type="transmembrane region" description="Helical" evidence="12">
    <location>
        <begin position="20"/>
        <end position="48"/>
    </location>
</feature>
<evidence type="ECO:0000256" key="6">
    <source>
        <dbReference type="ARBA" id="ARBA00022989"/>
    </source>
</evidence>
<gene>
    <name evidence="13" type="ORF">OSCT_1476</name>
</gene>
<evidence type="ECO:0000313" key="14">
    <source>
        <dbReference type="Proteomes" id="UP000054010"/>
    </source>
</evidence>
<comment type="similarity">
    <text evidence="2">Belongs to the DsbB family. BdbC subfamily.</text>
</comment>